<gene>
    <name evidence="1" type="ORF">BS50DRAFT_58506</name>
</gene>
<proteinExistence type="predicted"/>
<sequence length="141" mass="15897">MTGLSMWGPTEWPQHCAVLNPARTTRSFKHLPTELTLTDLRLASVFPMCRMLVCTFWFLLVWTSIAHFSTETENVIGKASKFVTSSRDVQTASMTTIRLFRGASLLLIRPFQDMRHFPSPHAGRGCSAIKCTGLPRSSHDR</sequence>
<dbReference type="Proteomes" id="UP000240883">
    <property type="component" value="Unassembled WGS sequence"/>
</dbReference>
<evidence type="ECO:0000313" key="1">
    <source>
        <dbReference type="EMBL" id="PSN65439.1"/>
    </source>
</evidence>
<dbReference type="EMBL" id="KZ678137">
    <property type="protein sequence ID" value="PSN65439.1"/>
    <property type="molecule type" value="Genomic_DNA"/>
</dbReference>
<organism evidence="1 2">
    <name type="scientific">Corynespora cassiicola Philippines</name>
    <dbReference type="NCBI Taxonomy" id="1448308"/>
    <lineage>
        <taxon>Eukaryota</taxon>
        <taxon>Fungi</taxon>
        <taxon>Dikarya</taxon>
        <taxon>Ascomycota</taxon>
        <taxon>Pezizomycotina</taxon>
        <taxon>Dothideomycetes</taxon>
        <taxon>Pleosporomycetidae</taxon>
        <taxon>Pleosporales</taxon>
        <taxon>Corynesporascaceae</taxon>
        <taxon>Corynespora</taxon>
    </lineage>
</organism>
<keyword evidence="2" id="KW-1185">Reference proteome</keyword>
<name>A0A2T2NJA5_CORCC</name>
<evidence type="ECO:0000313" key="2">
    <source>
        <dbReference type="Proteomes" id="UP000240883"/>
    </source>
</evidence>
<dbReference type="AlphaFoldDB" id="A0A2T2NJA5"/>
<reference evidence="1 2" key="1">
    <citation type="journal article" date="2018" name="Front. Microbiol.">
        <title>Genome-Wide Analysis of Corynespora cassiicola Leaf Fall Disease Putative Effectors.</title>
        <authorList>
            <person name="Lopez D."/>
            <person name="Ribeiro S."/>
            <person name="Label P."/>
            <person name="Fumanal B."/>
            <person name="Venisse J.S."/>
            <person name="Kohler A."/>
            <person name="de Oliveira R.R."/>
            <person name="Labutti K."/>
            <person name="Lipzen A."/>
            <person name="Lail K."/>
            <person name="Bauer D."/>
            <person name="Ohm R.A."/>
            <person name="Barry K.W."/>
            <person name="Spatafora J."/>
            <person name="Grigoriev I.V."/>
            <person name="Martin F.M."/>
            <person name="Pujade-Renaud V."/>
        </authorList>
    </citation>
    <scope>NUCLEOTIDE SEQUENCE [LARGE SCALE GENOMIC DNA]</scope>
    <source>
        <strain evidence="1 2">Philippines</strain>
    </source>
</reference>
<accession>A0A2T2NJA5</accession>
<protein>
    <submittedName>
        <fullName evidence="1">Uncharacterized protein</fullName>
    </submittedName>
</protein>